<dbReference type="EMBL" id="BTSY01000287">
    <property type="protein sequence ID" value="GMT37825.1"/>
    <property type="molecule type" value="Genomic_DNA"/>
</dbReference>
<evidence type="ECO:0000313" key="3">
    <source>
        <dbReference type="EMBL" id="GMT37035.1"/>
    </source>
</evidence>
<reference evidence="3" key="1">
    <citation type="submission" date="2023-10" db="EMBL/GenBank/DDBJ databases">
        <title>Genome assembly of Pristionchus species.</title>
        <authorList>
            <person name="Yoshida K."/>
            <person name="Sommer R.J."/>
        </authorList>
    </citation>
    <scope>NUCLEOTIDE SEQUENCE</scope>
    <source>
        <strain evidence="3">RS5133</strain>
    </source>
</reference>
<organism evidence="3 5">
    <name type="scientific">Pristionchus fissidentatus</name>
    <dbReference type="NCBI Taxonomy" id="1538716"/>
    <lineage>
        <taxon>Eukaryota</taxon>
        <taxon>Metazoa</taxon>
        <taxon>Ecdysozoa</taxon>
        <taxon>Nematoda</taxon>
        <taxon>Chromadorea</taxon>
        <taxon>Rhabditida</taxon>
        <taxon>Rhabditina</taxon>
        <taxon>Diplogasteromorpha</taxon>
        <taxon>Diplogasteroidea</taxon>
        <taxon>Neodiplogasteridae</taxon>
        <taxon>Pristionchus</taxon>
    </lineage>
</organism>
<comment type="caution">
    <text evidence="3">The sequence shown here is derived from an EMBL/GenBank/DDBJ whole genome shotgun (WGS) entry which is preliminary data.</text>
</comment>
<evidence type="ECO:0000313" key="2">
    <source>
        <dbReference type="EMBL" id="GMT31276.1"/>
    </source>
</evidence>
<dbReference type="EMBL" id="BTSY01000006">
    <property type="protein sequence ID" value="GMT31276.1"/>
    <property type="molecule type" value="Genomic_DNA"/>
</dbReference>
<feature type="compositionally biased region" description="Basic and acidic residues" evidence="1">
    <location>
        <begin position="1"/>
        <end position="13"/>
    </location>
</feature>
<dbReference type="Proteomes" id="UP001432322">
    <property type="component" value="Unassembled WGS sequence"/>
</dbReference>
<evidence type="ECO:0000313" key="5">
    <source>
        <dbReference type="Proteomes" id="UP001432322"/>
    </source>
</evidence>
<sequence>MTDRAVRGSEGRRGTTSLGEESLIGCSREGAAFSTGVRLEDIMVGALRRVSVGSGSSASGMESPSLAPVPDSVPAVCSGSCCVHSSRLRRAAAARLRSRSRKRSEFSGLLALLLLADARSLNNEVSTPPDAGASSLDACCTALLLRLRSGRRVS</sequence>
<accession>A0AAV5X213</accession>
<evidence type="ECO:0000313" key="4">
    <source>
        <dbReference type="EMBL" id="GMT37825.1"/>
    </source>
</evidence>
<name>A0AAV5X213_9BILA</name>
<dbReference type="AlphaFoldDB" id="A0AAV5X213"/>
<proteinExistence type="predicted"/>
<protein>
    <submittedName>
        <fullName evidence="3">Uncharacterized protein</fullName>
    </submittedName>
</protein>
<feature type="non-terminal residue" evidence="3">
    <location>
        <position position="154"/>
    </location>
</feature>
<evidence type="ECO:0000256" key="1">
    <source>
        <dbReference type="SAM" id="MobiDB-lite"/>
    </source>
</evidence>
<gene>
    <name evidence="2" type="ORF">PFISCL1PPCAC_22573</name>
    <name evidence="3" type="ORF">PFISCL1PPCAC_28332</name>
    <name evidence="4" type="ORF">PFISCL1PPCAC_29122</name>
</gene>
<feature type="region of interest" description="Disordered" evidence="1">
    <location>
        <begin position="1"/>
        <end position="20"/>
    </location>
</feature>
<dbReference type="EMBL" id="BTSY01000023">
    <property type="protein sequence ID" value="GMT37035.1"/>
    <property type="molecule type" value="Genomic_DNA"/>
</dbReference>
<keyword evidence="5" id="KW-1185">Reference proteome</keyword>